<organism evidence="1 2">
    <name type="scientific">Halobacillus andaensis</name>
    <dbReference type="NCBI Taxonomy" id="1176239"/>
    <lineage>
        <taxon>Bacteria</taxon>
        <taxon>Bacillati</taxon>
        <taxon>Bacillota</taxon>
        <taxon>Bacilli</taxon>
        <taxon>Bacillales</taxon>
        <taxon>Bacillaceae</taxon>
        <taxon>Halobacillus</taxon>
    </lineage>
</organism>
<protein>
    <submittedName>
        <fullName evidence="1">Uncharacterized protein</fullName>
    </submittedName>
</protein>
<name>A0A917B141_HALAA</name>
<gene>
    <name evidence="1" type="ORF">GCM10010954_10750</name>
</gene>
<keyword evidence="2" id="KW-1185">Reference proteome</keyword>
<dbReference type="AlphaFoldDB" id="A0A917B141"/>
<sequence>MKQIDKPTFDKSLLGLTGIHFAKKSMEAYHHAKDIVEKDSPIAKEICQTCAQICHDCVQDLKEMEDNELDEVIEICLANALLCEQLIKSFEN</sequence>
<dbReference type="EMBL" id="BMEL01000001">
    <property type="protein sequence ID" value="GGF13839.1"/>
    <property type="molecule type" value="Genomic_DNA"/>
</dbReference>
<dbReference type="Pfam" id="PF03860">
    <property type="entry name" value="Csp"/>
    <property type="match status" value="1"/>
</dbReference>
<proteinExistence type="predicted"/>
<dbReference type="InterPro" id="IPR005560">
    <property type="entry name" value="Csp_YhjQ"/>
</dbReference>
<dbReference type="RefSeq" id="WP_188376415.1">
    <property type="nucleotide sequence ID" value="NZ_BMEL01000001.1"/>
</dbReference>
<dbReference type="Gene3D" id="1.20.1270.360">
    <property type="match status" value="1"/>
</dbReference>
<comment type="caution">
    <text evidence="1">The sequence shown here is derived from an EMBL/GenBank/DDBJ whole genome shotgun (WGS) entry which is preliminary data.</text>
</comment>
<evidence type="ECO:0000313" key="2">
    <source>
        <dbReference type="Proteomes" id="UP000660110"/>
    </source>
</evidence>
<evidence type="ECO:0000313" key="1">
    <source>
        <dbReference type="EMBL" id="GGF13839.1"/>
    </source>
</evidence>
<accession>A0A917B141</accession>
<reference evidence="1" key="2">
    <citation type="submission" date="2020-09" db="EMBL/GenBank/DDBJ databases">
        <authorList>
            <person name="Sun Q."/>
            <person name="Zhou Y."/>
        </authorList>
    </citation>
    <scope>NUCLEOTIDE SEQUENCE</scope>
    <source>
        <strain evidence="1">CGMCC 1.12153</strain>
    </source>
</reference>
<dbReference type="Proteomes" id="UP000660110">
    <property type="component" value="Unassembled WGS sequence"/>
</dbReference>
<reference evidence="1" key="1">
    <citation type="journal article" date="2014" name="Int. J. Syst. Evol. Microbiol.">
        <title>Complete genome sequence of Corynebacterium casei LMG S-19264T (=DSM 44701T), isolated from a smear-ripened cheese.</title>
        <authorList>
            <consortium name="US DOE Joint Genome Institute (JGI-PGF)"/>
            <person name="Walter F."/>
            <person name="Albersmeier A."/>
            <person name="Kalinowski J."/>
            <person name="Ruckert C."/>
        </authorList>
    </citation>
    <scope>NUCLEOTIDE SEQUENCE</scope>
    <source>
        <strain evidence="1">CGMCC 1.12153</strain>
    </source>
</reference>